<evidence type="ECO:0000256" key="4">
    <source>
        <dbReference type="ARBA" id="ARBA00022679"/>
    </source>
</evidence>
<dbReference type="SUPFAM" id="SSF55874">
    <property type="entry name" value="ATPase domain of HSP90 chaperone/DNA topoisomerase II/histidine kinase"/>
    <property type="match status" value="1"/>
</dbReference>
<dbReference type="PRINTS" id="PR00344">
    <property type="entry name" value="BCTRLSENSOR"/>
</dbReference>
<dbReference type="InterPro" id="IPR036097">
    <property type="entry name" value="HisK_dim/P_sf"/>
</dbReference>
<comment type="caution">
    <text evidence="8">The sequence shown here is derived from an EMBL/GenBank/DDBJ whole genome shotgun (WGS) entry which is preliminary data.</text>
</comment>
<dbReference type="SMART" id="SM00388">
    <property type="entry name" value="HisKA"/>
    <property type="match status" value="1"/>
</dbReference>
<dbReference type="Proteomes" id="UP000004221">
    <property type="component" value="Unassembled WGS sequence"/>
</dbReference>
<organism evidence="8 9">
    <name type="scientific">Nitrolancea hollandica Lb</name>
    <dbReference type="NCBI Taxonomy" id="1129897"/>
    <lineage>
        <taxon>Bacteria</taxon>
        <taxon>Pseudomonadati</taxon>
        <taxon>Thermomicrobiota</taxon>
        <taxon>Thermomicrobia</taxon>
        <taxon>Sphaerobacterales</taxon>
        <taxon>Sphaerobacterineae</taxon>
        <taxon>Sphaerobacteraceae</taxon>
        <taxon>Nitrolancea</taxon>
    </lineage>
</organism>
<dbReference type="PROSITE" id="PS50109">
    <property type="entry name" value="HIS_KIN"/>
    <property type="match status" value="1"/>
</dbReference>
<evidence type="ECO:0000256" key="6">
    <source>
        <dbReference type="SAM" id="MobiDB-lite"/>
    </source>
</evidence>
<proteinExistence type="predicted"/>
<dbReference type="Pfam" id="PF00512">
    <property type="entry name" value="HisKA"/>
    <property type="match status" value="1"/>
</dbReference>
<evidence type="ECO:0000256" key="3">
    <source>
        <dbReference type="ARBA" id="ARBA00022553"/>
    </source>
</evidence>
<dbReference type="PANTHER" id="PTHR43547:SF2">
    <property type="entry name" value="HYBRID SIGNAL TRANSDUCTION HISTIDINE KINASE C"/>
    <property type="match status" value="1"/>
</dbReference>
<evidence type="ECO:0000313" key="9">
    <source>
        <dbReference type="Proteomes" id="UP000004221"/>
    </source>
</evidence>
<dbReference type="SMART" id="SM00065">
    <property type="entry name" value="GAF"/>
    <property type="match status" value="1"/>
</dbReference>
<dbReference type="InterPro" id="IPR003594">
    <property type="entry name" value="HATPase_dom"/>
</dbReference>
<dbReference type="FunFam" id="3.30.450.40:FF:000035">
    <property type="entry name" value="PAS sensor protein"/>
    <property type="match status" value="1"/>
</dbReference>
<evidence type="ECO:0000256" key="5">
    <source>
        <dbReference type="ARBA" id="ARBA00022777"/>
    </source>
</evidence>
<dbReference type="InterPro" id="IPR003661">
    <property type="entry name" value="HisK_dim/P_dom"/>
</dbReference>
<dbReference type="CDD" id="cd00075">
    <property type="entry name" value="HATPase"/>
    <property type="match status" value="1"/>
</dbReference>
<dbReference type="InterPro" id="IPR004358">
    <property type="entry name" value="Sig_transdc_His_kin-like_C"/>
</dbReference>
<feature type="compositionally biased region" description="Basic and acidic residues" evidence="6">
    <location>
        <begin position="1"/>
        <end position="28"/>
    </location>
</feature>
<feature type="domain" description="Histidine kinase" evidence="7">
    <location>
        <begin position="367"/>
        <end position="586"/>
    </location>
</feature>
<name>I4EJZ5_9BACT</name>
<dbReference type="SUPFAM" id="SSF55781">
    <property type="entry name" value="GAF domain-like"/>
    <property type="match status" value="1"/>
</dbReference>
<dbReference type="InterPro" id="IPR029016">
    <property type="entry name" value="GAF-like_dom_sf"/>
</dbReference>
<dbReference type="Gene3D" id="3.30.565.10">
    <property type="entry name" value="Histidine kinase-like ATPase, C-terminal domain"/>
    <property type="match status" value="1"/>
</dbReference>
<evidence type="ECO:0000259" key="7">
    <source>
        <dbReference type="PROSITE" id="PS50109"/>
    </source>
</evidence>
<keyword evidence="3" id="KW-0597">Phosphoprotein</keyword>
<gene>
    <name evidence="8" type="ORF">NITHO_4330002</name>
</gene>
<dbReference type="CDD" id="cd00082">
    <property type="entry name" value="HisKA"/>
    <property type="match status" value="1"/>
</dbReference>
<feature type="region of interest" description="Disordered" evidence="6">
    <location>
        <begin position="1"/>
        <end position="47"/>
    </location>
</feature>
<evidence type="ECO:0000256" key="2">
    <source>
        <dbReference type="ARBA" id="ARBA00012438"/>
    </source>
</evidence>
<dbReference type="Pfam" id="PF02518">
    <property type="entry name" value="HATPase_c"/>
    <property type="match status" value="1"/>
</dbReference>
<dbReference type="EMBL" id="CAGS01000372">
    <property type="protein sequence ID" value="CCF85007.1"/>
    <property type="molecule type" value="Genomic_DNA"/>
</dbReference>
<dbReference type="InterPro" id="IPR003018">
    <property type="entry name" value="GAF"/>
</dbReference>
<dbReference type="Gene3D" id="1.10.287.130">
    <property type="match status" value="1"/>
</dbReference>
<keyword evidence="5 8" id="KW-0418">Kinase</keyword>
<evidence type="ECO:0000256" key="1">
    <source>
        <dbReference type="ARBA" id="ARBA00000085"/>
    </source>
</evidence>
<dbReference type="AlphaFoldDB" id="I4EJZ5"/>
<dbReference type="Pfam" id="PF01590">
    <property type="entry name" value="GAF"/>
    <property type="match status" value="1"/>
</dbReference>
<dbReference type="SMART" id="SM00387">
    <property type="entry name" value="HATPase_c"/>
    <property type="match status" value="1"/>
</dbReference>
<comment type="catalytic activity">
    <reaction evidence="1">
        <text>ATP + protein L-histidine = ADP + protein N-phospho-L-histidine.</text>
        <dbReference type="EC" id="2.7.13.3"/>
    </reaction>
</comment>
<accession>I4EJZ5</accession>
<dbReference type="Gene3D" id="3.30.450.40">
    <property type="match status" value="1"/>
</dbReference>
<protein>
    <recommendedName>
        <fullName evidence="2">histidine kinase</fullName>
        <ecNumber evidence="2">2.7.13.3</ecNumber>
    </recommendedName>
</protein>
<dbReference type="InterPro" id="IPR036890">
    <property type="entry name" value="HATPase_C_sf"/>
</dbReference>
<dbReference type="GO" id="GO:0000155">
    <property type="term" value="F:phosphorelay sensor kinase activity"/>
    <property type="evidence" value="ECO:0007669"/>
    <property type="project" value="InterPro"/>
</dbReference>
<keyword evidence="9" id="KW-1185">Reference proteome</keyword>
<keyword evidence="4 8" id="KW-0808">Transferase</keyword>
<reference evidence="8 9" key="1">
    <citation type="journal article" date="2012" name="ISME J.">
        <title>Nitrification expanded: discovery, physiology and genomics of a nitrite-oxidizing bacterium from the phylum Chloroflexi.</title>
        <authorList>
            <person name="Sorokin D.Y."/>
            <person name="Lucker S."/>
            <person name="Vejmelkova D."/>
            <person name="Kostrikina N.A."/>
            <person name="Kleerebezem R."/>
            <person name="Rijpstra W.I."/>
            <person name="Damste J.S."/>
            <person name="Le Paslier D."/>
            <person name="Muyzer G."/>
            <person name="Wagner M."/>
            <person name="van Loosdrecht M.C."/>
            <person name="Daims H."/>
        </authorList>
    </citation>
    <scope>NUCLEOTIDE SEQUENCE [LARGE SCALE GENOMIC DNA]</scope>
    <source>
        <strain evidence="9">none</strain>
    </source>
</reference>
<dbReference type="EC" id="2.7.13.3" evidence="2"/>
<dbReference type="FunFam" id="3.30.565.10:FF:000006">
    <property type="entry name" value="Sensor histidine kinase WalK"/>
    <property type="match status" value="1"/>
</dbReference>
<evidence type="ECO:0000313" key="8">
    <source>
        <dbReference type="EMBL" id="CCF85007.1"/>
    </source>
</evidence>
<dbReference type="PANTHER" id="PTHR43547">
    <property type="entry name" value="TWO-COMPONENT HISTIDINE KINASE"/>
    <property type="match status" value="1"/>
</dbReference>
<dbReference type="SUPFAM" id="SSF47384">
    <property type="entry name" value="Homodimeric domain of signal transducing histidine kinase"/>
    <property type="match status" value="1"/>
</dbReference>
<dbReference type="InterPro" id="IPR005467">
    <property type="entry name" value="His_kinase_dom"/>
</dbReference>
<sequence>MKAEDDVTKPGKARDHAAPGHRRNDIHPAKGSGSDNTSNARDEEERESLAHYLGERVKELTALHEIARVLQSENAIPEVLGTVVPILQTAWQYPEITAVRVRYGTLEQATANFRPSPWKQVAEFSTVDGRAGFVEISYLEERPEANEGPFLAEERNLINSVTAMLTSYFERKRVEEELRFLAEASRLLAASLDYETTLQSVARIVVPILGDFCFFDVVSPHGTIQRVAGQHANPARQSFFAEACQFIQPIAHHDGHPVANVLATGKPAFVPRIDEGWMQKAAISPEHLRFMHEIHLQSLITVPLIARGRTLGALTLGFTSDSGRHYTHADLNLAEDLAHRAANAIDNARLYREEQELVRSREEFLSIASHELKTPLTILKASAQILSRQVLQSDLDRNRITGCAQRLQVQVDRLETLVADLLDASRLQQGRLELRTEPYDLREIGGEILARFQDAPERTEHHRLTLDAPAPVIGLIDPARLDQVLTNLLSNALKYSPGGGEVRLGIHQCGDQALITVSDQGIGITPAEQTRLFQPFSRGDAVRGISGTGLGLYISRQIVERHGGTITAESQPGTGSTFNVRLPLAARPKRATNRHSHPPS</sequence>